<dbReference type="InterPro" id="IPR035952">
    <property type="entry name" value="Rhomboid-like_sf"/>
</dbReference>
<reference evidence="6 7" key="1">
    <citation type="submission" date="2019-10" db="EMBL/GenBank/DDBJ databases">
        <title>Genome sequence of Luteimicrobium xylanilyticum HY-24.</title>
        <authorList>
            <person name="Kim D.Y."/>
            <person name="Park H.-Y."/>
        </authorList>
    </citation>
    <scope>NUCLEOTIDE SEQUENCE [LARGE SCALE GENOMIC DNA]</scope>
    <source>
        <strain evidence="6 7">HY-24</strain>
    </source>
</reference>
<evidence type="ECO:0000256" key="4">
    <source>
        <dbReference type="ARBA" id="ARBA00023136"/>
    </source>
</evidence>
<keyword evidence="4 5" id="KW-0472">Membrane</keyword>
<dbReference type="KEGG" id="lxl:KDY119_03045"/>
<comment type="subcellular location">
    <subcellularLocation>
        <location evidence="1">Membrane</location>
        <topology evidence="1">Multi-pass membrane protein</topology>
    </subcellularLocation>
</comment>
<feature type="transmembrane region" description="Helical" evidence="5">
    <location>
        <begin position="161"/>
        <end position="179"/>
    </location>
</feature>
<evidence type="ECO:0000256" key="5">
    <source>
        <dbReference type="SAM" id="Phobius"/>
    </source>
</evidence>
<evidence type="ECO:0000313" key="7">
    <source>
        <dbReference type="Proteomes" id="UP000326702"/>
    </source>
</evidence>
<feature type="transmembrane region" description="Helical" evidence="5">
    <location>
        <begin position="223"/>
        <end position="242"/>
    </location>
</feature>
<accession>A0A5P9QDH4</accession>
<feature type="transmembrane region" description="Helical" evidence="5">
    <location>
        <begin position="54"/>
        <end position="72"/>
    </location>
</feature>
<evidence type="ECO:0000256" key="2">
    <source>
        <dbReference type="ARBA" id="ARBA00022692"/>
    </source>
</evidence>
<dbReference type="EMBL" id="CP045529">
    <property type="protein sequence ID" value="QFU99514.1"/>
    <property type="molecule type" value="Genomic_DNA"/>
</dbReference>
<protein>
    <submittedName>
        <fullName evidence="6">Uncharacterized protein</fullName>
    </submittedName>
</protein>
<gene>
    <name evidence="6" type="ORF">KDY119_03045</name>
</gene>
<name>A0A5P9QDH4_9MICO</name>
<proteinExistence type="predicted"/>
<feature type="transmembrane region" description="Helical" evidence="5">
    <location>
        <begin position="191"/>
        <end position="211"/>
    </location>
</feature>
<keyword evidence="3 5" id="KW-1133">Transmembrane helix</keyword>
<evidence type="ECO:0000256" key="1">
    <source>
        <dbReference type="ARBA" id="ARBA00004141"/>
    </source>
</evidence>
<dbReference type="RefSeq" id="WP_153022495.1">
    <property type="nucleotide sequence ID" value="NZ_BAABIH010000008.1"/>
</dbReference>
<dbReference type="Proteomes" id="UP000326702">
    <property type="component" value="Chromosome"/>
</dbReference>
<dbReference type="SUPFAM" id="SSF144091">
    <property type="entry name" value="Rhomboid-like"/>
    <property type="match status" value="1"/>
</dbReference>
<dbReference type="GO" id="GO:0016020">
    <property type="term" value="C:membrane"/>
    <property type="evidence" value="ECO:0007669"/>
    <property type="project" value="UniProtKB-SubCell"/>
</dbReference>
<feature type="transmembrane region" description="Helical" evidence="5">
    <location>
        <begin position="30"/>
        <end position="47"/>
    </location>
</feature>
<keyword evidence="2 5" id="KW-0812">Transmembrane</keyword>
<keyword evidence="7" id="KW-1185">Reference proteome</keyword>
<feature type="transmembrane region" description="Helical" evidence="5">
    <location>
        <begin position="136"/>
        <end position="154"/>
    </location>
</feature>
<evidence type="ECO:0000313" key="6">
    <source>
        <dbReference type="EMBL" id="QFU99514.1"/>
    </source>
</evidence>
<evidence type="ECO:0000256" key="3">
    <source>
        <dbReference type="ARBA" id="ARBA00022989"/>
    </source>
</evidence>
<feature type="transmembrane region" description="Helical" evidence="5">
    <location>
        <begin position="107"/>
        <end position="130"/>
    </location>
</feature>
<feature type="transmembrane region" description="Helical" evidence="5">
    <location>
        <begin position="78"/>
        <end position="95"/>
    </location>
</feature>
<organism evidence="6 7">
    <name type="scientific">Luteimicrobium xylanilyticum</name>
    <dbReference type="NCBI Taxonomy" id="1133546"/>
    <lineage>
        <taxon>Bacteria</taxon>
        <taxon>Bacillati</taxon>
        <taxon>Actinomycetota</taxon>
        <taxon>Actinomycetes</taxon>
        <taxon>Micrococcales</taxon>
        <taxon>Luteimicrobium</taxon>
    </lineage>
</organism>
<dbReference type="AlphaFoldDB" id="A0A5P9QDH4"/>
<sequence length="243" mass="24036">MTATTRSVLTACLAAMVAVAAYFGTVPLAGAVVVLVLLTAIGWPGLMHLHARGASGFLVALVGLGAALVVDVTDGEPVLRNLPVVVAMGLLLAFVNELARRRPREDLVANVSGEVSGIVVAVGCSGWLAAGLSEEGAALVVSCAVAIAVAAVVCSTPLRGWAGIGSAVVLAAAAGAGVARALPRIDWPSGLWAGLVAGVVVTSLAALFGHVPTTRGRWASASAATVPVAVGGILIFVVGRLIG</sequence>
<dbReference type="OrthoDB" id="3250762at2"/>